<dbReference type="InterPro" id="IPR050352">
    <property type="entry name" value="ABCG_transporters"/>
</dbReference>
<feature type="domain" description="ABC-2 type transporter transmembrane" evidence="7">
    <location>
        <begin position="6"/>
        <end position="168"/>
    </location>
</feature>
<evidence type="ECO:0000313" key="9">
    <source>
        <dbReference type="EMBL" id="TYK22999.1"/>
    </source>
</evidence>
<evidence type="ECO:0000256" key="4">
    <source>
        <dbReference type="ARBA" id="ARBA00022989"/>
    </source>
</evidence>
<evidence type="ECO:0000256" key="3">
    <source>
        <dbReference type="ARBA" id="ARBA00022692"/>
    </source>
</evidence>
<comment type="subcellular location">
    <subcellularLocation>
        <location evidence="1">Membrane</location>
        <topology evidence="1">Multi-pass membrane protein</topology>
    </subcellularLocation>
</comment>
<evidence type="ECO:0000256" key="5">
    <source>
        <dbReference type="ARBA" id="ARBA00023136"/>
    </source>
</evidence>
<keyword evidence="4 6" id="KW-1133">Transmembrane helix</keyword>
<reference evidence="10 11" key="1">
    <citation type="submission" date="2019-08" db="EMBL/GenBank/DDBJ databases">
        <title>Draft genome sequences of two oriental melons (Cucumis melo L. var makuwa).</title>
        <authorList>
            <person name="Kwon S.-Y."/>
        </authorList>
    </citation>
    <scope>NUCLEOTIDE SEQUENCE [LARGE SCALE GENOMIC DNA]</scope>
    <source>
        <strain evidence="11">cv. Chang Bougi</strain>
        <strain evidence="10">cv. SW 3</strain>
        <tissue evidence="8">Leaf</tissue>
    </source>
</reference>
<organism evidence="8 10">
    <name type="scientific">Cucumis melo var. makuwa</name>
    <name type="common">Oriental melon</name>
    <dbReference type="NCBI Taxonomy" id="1194695"/>
    <lineage>
        <taxon>Eukaryota</taxon>
        <taxon>Viridiplantae</taxon>
        <taxon>Streptophyta</taxon>
        <taxon>Embryophyta</taxon>
        <taxon>Tracheophyta</taxon>
        <taxon>Spermatophyta</taxon>
        <taxon>Magnoliopsida</taxon>
        <taxon>eudicotyledons</taxon>
        <taxon>Gunneridae</taxon>
        <taxon>Pentapetalae</taxon>
        <taxon>rosids</taxon>
        <taxon>fabids</taxon>
        <taxon>Cucurbitales</taxon>
        <taxon>Cucurbitaceae</taxon>
        <taxon>Benincaseae</taxon>
        <taxon>Cucumis</taxon>
    </lineage>
</organism>
<evidence type="ECO:0000259" key="7">
    <source>
        <dbReference type="Pfam" id="PF01061"/>
    </source>
</evidence>
<dbReference type="GO" id="GO:0140359">
    <property type="term" value="F:ABC-type transporter activity"/>
    <property type="evidence" value="ECO:0007669"/>
    <property type="project" value="InterPro"/>
</dbReference>
<keyword evidence="3 6" id="KW-0812">Transmembrane</keyword>
<dbReference type="EMBL" id="SSTE01020817">
    <property type="protein sequence ID" value="KAA0033706.1"/>
    <property type="molecule type" value="Genomic_DNA"/>
</dbReference>
<dbReference type="PANTHER" id="PTHR48041:SF27">
    <property type="entry name" value="ABC TRANSPORTER G FAMILY MEMBER 8"/>
    <property type="match status" value="1"/>
</dbReference>
<feature type="transmembrane region" description="Helical" evidence="6">
    <location>
        <begin position="116"/>
        <end position="138"/>
    </location>
</feature>
<dbReference type="EMBL" id="SSTD01004717">
    <property type="protein sequence ID" value="TYK22999.1"/>
    <property type="molecule type" value="Genomic_DNA"/>
</dbReference>
<evidence type="ECO:0000256" key="6">
    <source>
        <dbReference type="SAM" id="Phobius"/>
    </source>
</evidence>
<dbReference type="Proteomes" id="UP000321393">
    <property type="component" value="Unassembled WGS sequence"/>
</dbReference>
<dbReference type="AlphaFoldDB" id="A0A5A7SUS3"/>
<keyword evidence="5 6" id="KW-0472">Membrane</keyword>
<dbReference type="InterPro" id="IPR013525">
    <property type="entry name" value="ABC2_TM"/>
</dbReference>
<feature type="transmembrane region" description="Helical" evidence="6">
    <location>
        <begin position="51"/>
        <end position="79"/>
    </location>
</feature>
<evidence type="ECO:0000256" key="1">
    <source>
        <dbReference type="ARBA" id="ARBA00004141"/>
    </source>
</evidence>
<name>A0A5A7SUS3_CUCMM</name>
<proteinExistence type="predicted"/>
<dbReference type="Proteomes" id="UP000321947">
    <property type="component" value="Unassembled WGS sequence"/>
</dbReference>
<comment type="caution">
    <text evidence="8">The sequence shown here is derived from an EMBL/GenBank/DDBJ whole genome shotgun (WGS) entry which is preliminary data.</text>
</comment>
<evidence type="ECO:0000313" key="10">
    <source>
        <dbReference type="Proteomes" id="UP000321393"/>
    </source>
</evidence>
<evidence type="ECO:0000313" key="8">
    <source>
        <dbReference type="EMBL" id="KAA0033706.1"/>
    </source>
</evidence>
<sequence length="235" mass="26999">MDKAGIEKRFGLFAFTLTFLLSSTTETLPIFLNERPILLRETSSGLYRLSSYIIANTLVFLPYLLAIALIYSASVYFLVGLCATWQAFAYFVLVIWVIILMANSFVLFLSSLAPNYIAGTSLVTVLLAAFFLFSGYFISQESLPKFWMFMNFMSMYKYALDALLINEYSCLVSRCFIWFQENEKECLVTGGDVLVKRGLDQNQRWRNVYALVAFFVLYRLLCLLVLIRRVSTSKK</sequence>
<protein>
    <submittedName>
        <fullName evidence="8">ABC transporter G family member 8</fullName>
    </submittedName>
</protein>
<accession>A0A5A7SUS3</accession>
<evidence type="ECO:0000313" key="11">
    <source>
        <dbReference type="Proteomes" id="UP000321947"/>
    </source>
</evidence>
<keyword evidence="2" id="KW-0813">Transport</keyword>
<feature type="transmembrane region" description="Helical" evidence="6">
    <location>
        <begin position="88"/>
        <end position="110"/>
    </location>
</feature>
<dbReference type="PANTHER" id="PTHR48041">
    <property type="entry name" value="ABC TRANSPORTER G FAMILY MEMBER 28"/>
    <property type="match status" value="1"/>
</dbReference>
<evidence type="ECO:0000256" key="2">
    <source>
        <dbReference type="ARBA" id="ARBA00022448"/>
    </source>
</evidence>
<feature type="transmembrane region" description="Helical" evidence="6">
    <location>
        <begin position="208"/>
        <end position="227"/>
    </location>
</feature>
<dbReference type="Pfam" id="PF01061">
    <property type="entry name" value="ABC2_membrane"/>
    <property type="match status" value="1"/>
</dbReference>
<dbReference type="GO" id="GO:0016020">
    <property type="term" value="C:membrane"/>
    <property type="evidence" value="ECO:0007669"/>
    <property type="project" value="UniProtKB-SubCell"/>
</dbReference>
<gene>
    <name evidence="9" type="ORF">E5676_scaffold386G001060</name>
    <name evidence="8" type="ORF">E6C27_scaffold239G001790</name>
</gene>
<dbReference type="OrthoDB" id="66620at2759"/>